<dbReference type="SUPFAM" id="SSF111369">
    <property type="entry name" value="HlyD-like secretion proteins"/>
    <property type="match status" value="1"/>
</dbReference>
<dbReference type="GO" id="GO:0015562">
    <property type="term" value="F:efflux transmembrane transporter activity"/>
    <property type="evidence" value="ECO:0007669"/>
    <property type="project" value="TreeGrafter"/>
</dbReference>
<dbReference type="NCBIfam" id="TIGR01730">
    <property type="entry name" value="RND_mfp"/>
    <property type="match status" value="1"/>
</dbReference>
<dbReference type="PANTHER" id="PTHR30469:SF18">
    <property type="entry name" value="RESISTANCE-NODULATION-CELL DIVISION (RND) EFFLUX MEMBRANE FUSION PROTEIN-RELATED"/>
    <property type="match status" value="1"/>
</dbReference>
<dbReference type="Pfam" id="PF25876">
    <property type="entry name" value="HH_MFP_RND"/>
    <property type="match status" value="1"/>
</dbReference>
<gene>
    <name evidence="5" type="ORF">SAMN05216197_11673</name>
</gene>
<feature type="domain" description="Multidrug resistance protein MdtA-like C-terminal permuted SH3" evidence="4">
    <location>
        <begin position="294"/>
        <end position="353"/>
    </location>
</feature>
<dbReference type="EMBL" id="FOHW01000016">
    <property type="protein sequence ID" value="SET55493.1"/>
    <property type="molecule type" value="Genomic_DNA"/>
</dbReference>
<dbReference type="PANTHER" id="PTHR30469">
    <property type="entry name" value="MULTIDRUG RESISTANCE PROTEIN MDTA"/>
    <property type="match status" value="1"/>
</dbReference>
<dbReference type="InterPro" id="IPR058627">
    <property type="entry name" value="MdtA-like_C"/>
</dbReference>
<organism evidence="5 6">
    <name type="scientific">Pseudomonas graminis</name>
    <dbReference type="NCBI Taxonomy" id="158627"/>
    <lineage>
        <taxon>Bacteria</taxon>
        <taxon>Pseudomonadati</taxon>
        <taxon>Pseudomonadota</taxon>
        <taxon>Gammaproteobacteria</taxon>
        <taxon>Pseudomonadales</taxon>
        <taxon>Pseudomonadaceae</taxon>
        <taxon>Pseudomonas</taxon>
    </lineage>
</organism>
<evidence type="ECO:0000313" key="5">
    <source>
        <dbReference type="EMBL" id="SET55493.1"/>
    </source>
</evidence>
<dbReference type="Proteomes" id="UP000182332">
    <property type="component" value="Unassembled WGS sequence"/>
</dbReference>
<evidence type="ECO:0000256" key="2">
    <source>
        <dbReference type="SAM" id="Coils"/>
    </source>
</evidence>
<dbReference type="InterPro" id="IPR006143">
    <property type="entry name" value="RND_pump_MFP"/>
</dbReference>
<dbReference type="Gene3D" id="2.40.30.170">
    <property type="match status" value="1"/>
</dbReference>
<dbReference type="GO" id="GO:1990281">
    <property type="term" value="C:efflux pump complex"/>
    <property type="evidence" value="ECO:0007669"/>
    <property type="project" value="TreeGrafter"/>
</dbReference>
<evidence type="ECO:0000256" key="1">
    <source>
        <dbReference type="ARBA" id="ARBA00009477"/>
    </source>
</evidence>
<evidence type="ECO:0000259" key="4">
    <source>
        <dbReference type="Pfam" id="PF25967"/>
    </source>
</evidence>
<dbReference type="RefSeq" id="WP_074890116.1">
    <property type="nucleotide sequence ID" value="NZ_FOHW01000016.1"/>
</dbReference>
<comment type="similarity">
    <text evidence="1">Belongs to the membrane fusion protein (MFP) (TC 8.A.1) family.</text>
</comment>
<sequence>MPAQPSLFLGRLTVLSIGLCLAVLAGCDKEKPQDPVLPRVQIQDVKTSEYAAAVALTGDVQARVQTQLSFRVGGKIIQRSVDVGDQVSAKQVLAKLDPKDLQTNVDSAIAAVAAEQARVKQTSAAFVRQEKLLPKGYTSRSEYDSAQAQLRGSQSALKAAQAQLANAREQLSYTALIADAPGIITARQAEVGQVLQPTAPIFSLARDGERDAVFDVYESLFVNPPTDQPVEVTLLDNPKVKAVGKVREVTPAVSAQTGTLQVKIALSSLPPGMDLGSVVSAALTVPAKTSVELPWSALTKGLGDQLGKPAVWVVDGDNKVSLRSVTVGRYLTGKVIIVDGLKNGEKVVVAGNQLLHPDMQVELADVHPDPAKQSAGAQQ</sequence>
<dbReference type="OrthoDB" id="9806939at2"/>
<evidence type="ECO:0000313" key="6">
    <source>
        <dbReference type="Proteomes" id="UP000182332"/>
    </source>
</evidence>
<protein>
    <submittedName>
        <fullName evidence="5">RND family efflux transporter, MFP subunit</fullName>
    </submittedName>
</protein>
<evidence type="ECO:0000259" key="3">
    <source>
        <dbReference type="Pfam" id="PF25876"/>
    </source>
</evidence>
<dbReference type="Gene3D" id="2.40.420.20">
    <property type="match status" value="1"/>
</dbReference>
<proteinExistence type="inferred from homology"/>
<keyword evidence="2" id="KW-0175">Coiled coil</keyword>
<feature type="domain" description="Multidrug resistance protein MdtA-like alpha-helical hairpin" evidence="3">
    <location>
        <begin position="106"/>
        <end position="174"/>
    </location>
</feature>
<dbReference type="Pfam" id="PF25967">
    <property type="entry name" value="RND-MFP_C"/>
    <property type="match status" value="1"/>
</dbReference>
<dbReference type="AlphaFoldDB" id="A0A1I0FBK2"/>
<feature type="coiled-coil region" evidence="2">
    <location>
        <begin position="143"/>
        <end position="170"/>
    </location>
</feature>
<name>A0A1I0FBK2_9PSED</name>
<dbReference type="Gene3D" id="1.10.287.470">
    <property type="entry name" value="Helix hairpin bin"/>
    <property type="match status" value="1"/>
</dbReference>
<accession>A0A1I0FBK2</accession>
<reference evidence="5 6" key="1">
    <citation type="submission" date="2016-10" db="EMBL/GenBank/DDBJ databases">
        <authorList>
            <person name="de Groot N.N."/>
        </authorList>
    </citation>
    <scope>NUCLEOTIDE SEQUENCE [LARGE SCALE GENOMIC DNA]</scope>
    <source>
        <strain evidence="5 6">DSM 11363</strain>
    </source>
</reference>
<dbReference type="Gene3D" id="2.40.50.100">
    <property type="match status" value="1"/>
</dbReference>
<dbReference type="InterPro" id="IPR058624">
    <property type="entry name" value="MdtA-like_HH"/>
</dbReference>